<dbReference type="EMBL" id="JACTVM010000003">
    <property type="protein sequence ID" value="MBC9227029.1"/>
    <property type="molecule type" value="Genomic_DNA"/>
</dbReference>
<keyword evidence="2 4" id="KW-0808">Transferase</keyword>
<evidence type="ECO:0000313" key="8">
    <source>
        <dbReference type="Proteomes" id="UP000620591"/>
    </source>
</evidence>
<keyword evidence="1 4" id="KW-0963">Cytoplasm</keyword>
<dbReference type="Gene3D" id="3.40.630.70">
    <property type="entry name" value="Leucyl/phenylalanyl-tRNA-protein transferase, C-terminal domain"/>
    <property type="match status" value="1"/>
</dbReference>
<evidence type="ECO:0000256" key="4">
    <source>
        <dbReference type="HAMAP-Rule" id="MF_00688"/>
    </source>
</evidence>
<comment type="catalytic activity">
    <reaction evidence="4">
        <text>N-terminal L-arginyl-[protein] + L-leucyl-tRNA(Leu) = N-terminal L-leucyl-L-arginyl-[protein] + tRNA(Leu) + H(+)</text>
        <dbReference type="Rhea" id="RHEA:50416"/>
        <dbReference type="Rhea" id="RHEA-COMP:9613"/>
        <dbReference type="Rhea" id="RHEA-COMP:9622"/>
        <dbReference type="Rhea" id="RHEA-COMP:12672"/>
        <dbReference type="Rhea" id="RHEA-COMP:12673"/>
        <dbReference type="ChEBI" id="CHEBI:15378"/>
        <dbReference type="ChEBI" id="CHEBI:64719"/>
        <dbReference type="ChEBI" id="CHEBI:78442"/>
        <dbReference type="ChEBI" id="CHEBI:78494"/>
        <dbReference type="ChEBI" id="CHEBI:133044"/>
        <dbReference type="EC" id="2.3.2.6"/>
    </reaction>
</comment>
<proteinExistence type="inferred from homology"/>
<keyword evidence="7" id="KW-1185">Reference proteome</keyword>
<dbReference type="EMBL" id="CP060587">
    <property type="protein sequence ID" value="QNL94479.1"/>
    <property type="molecule type" value="Genomic_DNA"/>
</dbReference>
<evidence type="ECO:0000313" key="6">
    <source>
        <dbReference type="EMBL" id="QNL94479.1"/>
    </source>
</evidence>
<evidence type="ECO:0000256" key="3">
    <source>
        <dbReference type="ARBA" id="ARBA00023315"/>
    </source>
</evidence>
<dbReference type="GO" id="GO:0030163">
    <property type="term" value="P:protein catabolic process"/>
    <property type="evidence" value="ECO:0007669"/>
    <property type="project" value="UniProtKB-UniRule"/>
</dbReference>
<dbReference type="InterPro" id="IPR016181">
    <property type="entry name" value="Acyl_CoA_acyltransferase"/>
</dbReference>
<reference evidence="5" key="1">
    <citation type="submission" date="2020-09" db="EMBL/GenBank/DDBJ databases">
        <title>Novel species in genus Aeromicrobium.</title>
        <authorList>
            <person name="Zhang G."/>
        </authorList>
    </citation>
    <scope>NUCLEOTIDE SEQUENCE</scope>
    <source>
        <strain evidence="6">Zg-629</strain>
        <strain evidence="7">zg-629</strain>
        <strain evidence="5">Zg-636</strain>
    </source>
</reference>
<evidence type="ECO:0000256" key="1">
    <source>
        <dbReference type="ARBA" id="ARBA00022490"/>
    </source>
</evidence>
<protein>
    <recommendedName>
        <fullName evidence="4">Leucyl/phenylalanyl-tRNA--protein transferase</fullName>
        <ecNumber evidence="4">2.3.2.6</ecNumber>
    </recommendedName>
    <alternativeName>
        <fullName evidence="4">L/F-transferase</fullName>
    </alternativeName>
    <alternativeName>
        <fullName evidence="4">Leucyltransferase</fullName>
    </alternativeName>
    <alternativeName>
        <fullName evidence="4">Phenyalanyltransferase</fullName>
    </alternativeName>
</protein>
<dbReference type="Gene3D" id="3.30.70.3550">
    <property type="entry name" value="Leucyl/phenylalanyl-tRNA-protein transferase, N-terminal domain"/>
    <property type="match status" value="1"/>
</dbReference>
<comment type="subcellular location">
    <subcellularLocation>
        <location evidence="4">Cytoplasm</location>
    </subcellularLocation>
</comment>
<evidence type="ECO:0000256" key="2">
    <source>
        <dbReference type="ARBA" id="ARBA00022679"/>
    </source>
</evidence>
<dbReference type="GO" id="GO:0005737">
    <property type="term" value="C:cytoplasm"/>
    <property type="evidence" value="ECO:0007669"/>
    <property type="project" value="UniProtKB-SubCell"/>
</dbReference>
<dbReference type="GO" id="GO:0008914">
    <property type="term" value="F:leucyl-tRNA--protein transferase activity"/>
    <property type="evidence" value="ECO:0007669"/>
    <property type="project" value="UniProtKB-UniRule"/>
</dbReference>
<dbReference type="InterPro" id="IPR004616">
    <property type="entry name" value="Leu/Phe-tRNA_Trfase"/>
</dbReference>
<dbReference type="HAMAP" id="MF_00688">
    <property type="entry name" value="Leu_Phe_trans"/>
    <property type="match status" value="1"/>
</dbReference>
<gene>
    <name evidence="4" type="primary">aat</name>
    <name evidence="6" type="ORF">H9L21_00380</name>
    <name evidence="5" type="ORF">IBG24_11935</name>
</gene>
<dbReference type="NCBIfam" id="TIGR00667">
    <property type="entry name" value="aat"/>
    <property type="match status" value="1"/>
</dbReference>
<dbReference type="Proteomes" id="UP000620591">
    <property type="component" value="Unassembled WGS sequence"/>
</dbReference>
<dbReference type="Proteomes" id="UP000515871">
    <property type="component" value="Chromosome"/>
</dbReference>
<comment type="catalytic activity">
    <reaction evidence="4">
        <text>N-terminal L-lysyl-[protein] + L-leucyl-tRNA(Leu) = N-terminal L-leucyl-L-lysyl-[protein] + tRNA(Leu) + H(+)</text>
        <dbReference type="Rhea" id="RHEA:12340"/>
        <dbReference type="Rhea" id="RHEA-COMP:9613"/>
        <dbReference type="Rhea" id="RHEA-COMP:9622"/>
        <dbReference type="Rhea" id="RHEA-COMP:12670"/>
        <dbReference type="Rhea" id="RHEA-COMP:12671"/>
        <dbReference type="ChEBI" id="CHEBI:15378"/>
        <dbReference type="ChEBI" id="CHEBI:65249"/>
        <dbReference type="ChEBI" id="CHEBI:78442"/>
        <dbReference type="ChEBI" id="CHEBI:78494"/>
        <dbReference type="ChEBI" id="CHEBI:133043"/>
        <dbReference type="EC" id="2.3.2.6"/>
    </reaction>
</comment>
<evidence type="ECO:0000313" key="7">
    <source>
        <dbReference type="Proteomes" id="UP000515871"/>
    </source>
</evidence>
<name>A0A8I0EWX5_9ACTN</name>
<dbReference type="EC" id="2.3.2.6" evidence="4"/>
<sequence length="218" mass="24448">MKPVPLPPSPWTFDPRDWPQDDCIAYGADLEPATIVEAYRHGAFPMPDRDLLLWWSPLERGVLRPGDLRISRSLRRSLRGFTFTVDTDFEAVIDACADPSRPGSWITASIRSAYLRLHDLGYAHSVETRDEDGRLVGGLYGLGLGSLFAGESMFHRRTDASKAALVALVDRMSVLPEWLIDTQWQTEHLATLGVQVVSRESYLATIETLVDRPAPVWD</sequence>
<comment type="function">
    <text evidence="4">Functions in the N-end rule pathway of protein degradation where it conjugates Leu, Phe and, less efficiently, Met from aminoacyl-tRNAs to the N-termini of proteins containing an N-terminal arginine or lysine.</text>
</comment>
<comment type="catalytic activity">
    <reaction evidence="4">
        <text>L-phenylalanyl-tRNA(Phe) + an N-terminal L-alpha-aminoacyl-[protein] = an N-terminal L-phenylalanyl-L-alpha-aminoacyl-[protein] + tRNA(Phe)</text>
        <dbReference type="Rhea" id="RHEA:43632"/>
        <dbReference type="Rhea" id="RHEA-COMP:9668"/>
        <dbReference type="Rhea" id="RHEA-COMP:9699"/>
        <dbReference type="Rhea" id="RHEA-COMP:10636"/>
        <dbReference type="Rhea" id="RHEA-COMP:10637"/>
        <dbReference type="ChEBI" id="CHEBI:78442"/>
        <dbReference type="ChEBI" id="CHEBI:78531"/>
        <dbReference type="ChEBI" id="CHEBI:78597"/>
        <dbReference type="ChEBI" id="CHEBI:83561"/>
        <dbReference type="EC" id="2.3.2.6"/>
    </reaction>
</comment>
<dbReference type="InterPro" id="IPR042221">
    <property type="entry name" value="Leu/Phe-tRNA_Trfase_N"/>
</dbReference>
<dbReference type="PANTHER" id="PTHR30098">
    <property type="entry name" value="LEUCYL/PHENYLALANYL-TRNA--PROTEIN TRANSFERASE"/>
    <property type="match status" value="1"/>
</dbReference>
<comment type="similarity">
    <text evidence="4">Belongs to the L/F-transferase family.</text>
</comment>
<accession>A0A8I0EWX5</accession>
<keyword evidence="3 4" id="KW-0012">Acyltransferase</keyword>
<dbReference type="Pfam" id="PF03588">
    <property type="entry name" value="Leu_Phe_trans"/>
    <property type="match status" value="1"/>
</dbReference>
<dbReference type="AlphaFoldDB" id="A0A8I0EWX5"/>
<evidence type="ECO:0000313" key="5">
    <source>
        <dbReference type="EMBL" id="MBC9227029.1"/>
    </source>
</evidence>
<dbReference type="PANTHER" id="PTHR30098:SF2">
    <property type="entry name" value="LEUCYL_PHENYLALANYL-TRNA--PROTEIN TRANSFERASE"/>
    <property type="match status" value="1"/>
</dbReference>
<organism evidence="5 8">
    <name type="scientific">Aeromicrobium senzhongii</name>
    <dbReference type="NCBI Taxonomy" id="2663859"/>
    <lineage>
        <taxon>Bacteria</taxon>
        <taxon>Bacillati</taxon>
        <taxon>Actinomycetota</taxon>
        <taxon>Actinomycetes</taxon>
        <taxon>Propionibacteriales</taxon>
        <taxon>Nocardioidaceae</taxon>
        <taxon>Aeromicrobium</taxon>
    </lineage>
</organism>
<dbReference type="InterPro" id="IPR042203">
    <property type="entry name" value="Leu/Phe-tRNA_Trfase_C"/>
</dbReference>
<dbReference type="SUPFAM" id="SSF55729">
    <property type="entry name" value="Acyl-CoA N-acyltransferases (Nat)"/>
    <property type="match status" value="1"/>
</dbReference>
<dbReference type="RefSeq" id="WP_154597224.1">
    <property type="nucleotide sequence ID" value="NZ_CP060587.1"/>
</dbReference>